<sequence>MKSFYVTYFMAYVIDVVEICKTKIFFSFPTYEWWLGFLKSNLASYMLPCLSYVCTHASAMDSVCLALHTLIAIRFPVFYKIKWMNWTTLINIFMQILLPITVFSYEFGKRAKLKYDLEKDDYSYSMEDPYISKLNNTIAPIFSTTILLLNILFNCFNFYVLVLCKNSKNISKIDKSQSIRLVLYSSISTIGISTIALRYWIKFIGIYSDSSSIKNFGQSLGTWTSTIECCSKPFLLIIADKNIRKGFVYFYLRRNIISNVGNTQNITTTRKS</sequence>
<evidence type="ECO:0000256" key="1">
    <source>
        <dbReference type="SAM" id="Phobius"/>
    </source>
</evidence>
<accession>A0A0N4ZAK2</accession>
<dbReference type="Proteomes" id="UP000038045">
    <property type="component" value="Unplaced"/>
</dbReference>
<dbReference type="Gene3D" id="1.20.1070.10">
    <property type="entry name" value="Rhodopsin 7-helix transmembrane proteins"/>
    <property type="match status" value="1"/>
</dbReference>
<protein>
    <submittedName>
        <fullName evidence="4">7TM_GPCR_Srx domain-containing protein</fullName>
    </submittedName>
</protein>
<keyword evidence="3" id="KW-1185">Reference proteome</keyword>
<reference evidence="4" key="1">
    <citation type="submission" date="2017-02" db="UniProtKB">
        <authorList>
            <consortium name="WormBaseParasite"/>
        </authorList>
    </citation>
    <scope>IDENTIFICATION</scope>
</reference>
<feature type="transmembrane region" description="Helical" evidence="1">
    <location>
        <begin position="138"/>
        <end position="160"/>
    </location>
</feature>
<dbReference type="WBParaSite" id="PTRK_0000448000.1">
    <property type="protein sequence ID" value="PTRK_0000448000.1"/>
    <property type="gene ID" value="PTRK_0000448000"/>
</dbReference>
<feature type="transmembrane region" description="Helical" evidence="1">
    <location>
        <begin position="181"/>
        <end position="201"/>
    </location>
</feature>
<dbReference type="Pfam" id="PF10328">
    <property type="entry name" value="7TM_GPCR_Srx"/>
    <property type="match status" value="1"/>
</dbReference>
<evidence type="ECO:0000313" key="4">
    <source>
        <dbReference type="WBParaSite" id="PTRK_0000448000.1"/>
    </source>
</evidence>
<dbReference type="SUPFAM" id="SSF81321">
    <property type="entry name" value="Family A G protein-coupled receptor-like"/>
    <property type="match status" value="1"/>
</dbReference>
<name>A0A0N4ZAK2_PARTI</name>
<organism evidence="3 4">
    <name type="scientific">Parastrongyloides trichosuri</name>
    <name type="common">Possum-specific nematode worm</name>
    <dbReference type="NCBI Taxonomy" id="131310"/>
    <lineage>
        <taxon>Eukaryota</taxon>
        <taxon>Metazoa</taxon>
        <taxon>Ecdysozoa</taxon>
        <taxon>Nematoda</taxon>
        <taxon>Chromadorea</taxon>
        <taxon>Rhabditida</taxon>
        <taxon>Tylenchina</taxon>
        <taxon>Panagrolaimomorpha</taxon>
        <taxon>Strongyloidoidea</taxon>
        <taxon>Strongyloididae</taxon>
        <taxon>Parastrongyloides</taxon>
    </lineage>
</organism>
<evidence type="ECO:0000259" key="2">
    <source>
        <dbReference type="Pfam" id="PF10328"/>
    </source>
</evidence>
<keyword evidence="1" id="KW-0472">Membrane</keyword>
<feature type="domain" description="7TM GPCR serpentine receptor class x (Srx)" evidence="2">
    <location>
        <begin position="2"/>
        <end position="177"/>
    </location>
</feature>
<keyword evidence="1" id="KW-1133">Transmembrane helix</keyword>
<feature type="transmembrane region" description="Helical" evidence="1">
    <location>
        <begin position="83"/>
        <end position="105"/>
    </location>
</feature>
<keyword evidence="1" id="KW-0812">Transmembrane</keyword>
<evidence type="ECO:0000313" key="3">
    <source>
        <dbReference type="Proteomes" id="UP000038045"/>
    </source>
</evidence>
<dbReference type="InterPro" id="IPR019430">
    <property type="entry name" value="7TM_GPCR_serpentine_rcpt_Srx"/>
</dbReference>
<dbReference type="AlphaFoldDB" id="A0A0N4ZAK2"/>
<proteinExistence type="predicted"/>